<dbReference type="AlphaFoldDB" id="A0A532V9A7"/>
<dbReference type="GO" id="GO:0003677">
    <property type="term" value="F:DNA binding"/>
    <property type="evidence" value="ECO:0007669"/>
    <property type="project" value="UniProtKB-KW"/>
</dbReference>
<comment type="similarity">
    <text evidence="1">Belongs to the type-I restriction system S methylase family.</text>
</comment>
<dbReference type="Proteomes" id="UP000317778">
    <property type="component" value="Unassembled WGS sequence"/>
</dbReference>
<dbReference type="Pfam" id="PF01420">
    <property type="entry name" value="Methylase_S"/>
    <property type="match status" value="2"/>
</dbReference>
<organism evidence="5 6">
    <name type="scientific">candidate division TA06 bacterium B3_TA06</name>
    <dbReference type="NCBI Taxonomy" id="2012487"/>
    <lineage>
        <taxon>Bacteria</taxon>
        <taxon>Bacteria division TA06</taxon>
    </lineage>
</organism>
<dbReference type="SUPFAM" id="SSF116734">
    <property type="entry name" value="DNA methylase specificity domain"/>
    <property type="match status" value="2"/>
</dbReference>
<sequence>MKLVRVSDLFDIKYGDSLELNRLEKDDCGINFVSRTAKNNGVSAKVKRIPGIEPTPANTITVALGGSVLETFLQPEPFYSGYHIFCLTPKVALSEAEKLFYCACIRANQYRYNYGRQANRTLAELLIPSREEIPTWVNKSNVQPFDGANQPFTKEQTPKIATGTWEWFKLQDLFEIKKGKRLTKANMKKGNVPFIGSIDSNNGYREYIGQKPIHTGNTITVNYNGSVAEAFYQPQPFWASDDVNVLYPKFEMNQYIALFIVSLIKLERYRFNYGRKWHMERMKESRIKLPVTSHGEPDYEFMGKYIKSLPYSSSI</sequence>
<dbReference type="GO" id="GO:0009307">
    <property type="term" value="P:DNA restriction-modification system"/>
    <property type="evidence" value="ECO:0007669"/>
    <property type="project" value="UniProtKB-KW"/>
</dbReference>
<dbReference type="InterPro" id="IPR044946">
    <property type="entry name" value="Restrct_endonuc_typeI_TRD_sf"/>
</dbReference>
<dbReference type="Gene3D" id="3.90.220.20">
    <property type="entry name" value="DNA methylase specificity domains"/>
    <property type="match status" value="2"/>
</dbReference>
<keyword evidence="3" id="KW-0238">DNA-binding</keyword>
<evidence type="ECO:0000256" key="2">
    <source>
        <dbReference type="ARBA" id="ARBA00022747"/>
    </source>
</evidence>
<dbReference type="EMBL" id="NJBO01000003">
    <property type="protein sequence ID" value="TKJ43756.1"/>
    <property type="molecule type" value="Genomic_DNA"/>
</dbReference>
<proteinExistence type="inferred from homology"/>
<gene>
    <name evidence="5" type="ORF">CEE36_03455</name>
</gene>
<name>A0A532V9A7_UNCT6</name>
<keyword evidence="2" id="KW-0680">Restriction system</keyword>
<evidence type="ECO:0000313" key="5">
    <source>
        <dbReference type="EMBL" id="TKJ43756.1"/>
    </source>
</evidence>
<evidence type="ECO:0000313" key="6">
    <source>
        <dbReference type="Proteomes" id="UP000317778"/>
    </source>
</evidence>
<evidence type="ECO:0000259" key="4">
    <source>
        <dbReference type="Pfam" id="PF01420"/>
    </source>
</evidence>
<evidence type="ECO:0000256" key="3">
    <source>
        <dbReference type="ARBA" id="ARBA00023125"/>
    </source>
</evidence>
<protein>
    <submittedName>
        <fullName evidence="5">S-CspCI protein</fullName>
    </submittedName>
</protein>
<feature type="domain" description="Type I restriction modification DNA specificity" evidence="4">
    <location>
        <begin position="164"/>
        <end position="307"/>
    </location>
</feature>
<dbReference type="InterPro" id="IPR000055">
    <property type="entry name" value="Restrct_endonuc_typeI_TRD"/>
</dbReference>
<accession>A0A532V9A7</accession>
<reference evidence="5 6" key="1">
    <citation type="submission" date="2017-06" db="EMBL/GenBank/DDBJ databases">
        <title>Novel microbial phyla capable of carbon fixation and sulfur reduction in deep-sea sediments.</title>
        <authorList>
            <person name="Huang J."/>
            <person name="Baker B."/>
            <person name="Wang Y."/>
        </authorList>
    </citation>
    <scope>NUCLEOTIDE SEQUENCE [LARGE SCALE GENOMIC DNA]</scope>
    <source>
        <strain evidence="5">B3_TA06</strain>
    </source>
</reference>
<evidence type="ECO:0000256" key="1">
    <source>
        <dbReference type="ARBA" id="ARBA00010923"/>
    </source>
</evidence>
<comment type="caution">
    <text evidence="5">The sequence shown here is derived from an EMBL/GenBank/DDBJ whole genome shotgun (WGS) entry which is preliminary data.</text>
</comment>
<feature type="domain" description="Type I restriction modification DNA specificity" evidence="4">
    <location>
        <begin position="2"/>
        <end position="105"/>
    </location>
</feature>